<feature type="non-terminal residue" evidence="2">
    <location>
        <position position="179"/>
    </location>
</feature>
<dbReference type="EMBL" id="AMCI01003030">
    <property type="protein sequence ID" value="EJX01255.1"/>
    <property type="molecule type" value="Genomic_DNA"/>
</dbReference>
<protein>
    <recommendedName>
        <fullName evidence="1">PPM-type phosphatase domain-containing protein</fullName>
    </recommendedName>
</protein>
<gene>
    <name evidence="2" type="ORF">EVA_10638</name>
</gene>
<sequence length="179" mass="20554">MLRHLSKTIILNWRQKVDKDAKVNPVTEWEEKNAKEYLGLLKDSLKHYKVYGCTLMAFVVTPTYWFAVHLGDGKCFAFYDKDAGKVWDEPLPWDERCFLNKTTSLCQDDAYESFRFAYGGLESLPLAVFMGTDGLDGTFAEDDLLCDFYIKVLKEILFTSQEKVVKELGQILPILSKIG</sequence>
<accession>J9GN12</accession>
<dbReference type="AlphaFoldDB" id="J9GN12"/>
<dbReference type="Pfam" id="PF13672">
    <property type="entry name" value="PP2C_2"/>
    <property type="match status" value="1"/>
</dbReference>
<evidence type="ECO:0000259" key="1">
    <source>
        <dbReference type="Pfam" id="PF13672"/>
    </source>
</evidence>
<comment type="caution">
    <text evidence="2">The sequence shown here is derived from an EMBL/GenBank/DDBJ whole genome shotgun (WGS) entry which is preliminary data.</text>
</comment>
<proteinExistence type="predicted"/>
<name>J9GN12_9ZZZZ</name>
<evidence type="ECO:0000313" key="2">
    <source>
        <dbReference type="EMBL" id="EJX01255.1"/>
    </source>
</evidence>
<organism evidence="2">
    <name type="scientific">gut metagenome</name>
    <dbReference type="NCBI Taxonomy" id="749906"/>
    <lineage>
        <taxon>unclassified sequences</taxon>
        <taxon>metagenomes</taxon>
        <taxon>organismal metagenomes</taxon>
    </lineage>
</organism>
<dbReference type="InterPro" id="IPR001932">
    <property type="entry name" value="PPM-type_phosphatase-like_dom"/>
</dbReference>
<reference evidence="2" key="1">
    <citation type="journal article" date="2012" name="PLoS ONE">
        <title>Gene sets for utilization of primary and secondary nutrition supplies in the distal gut of endangered iberian lynx.</title>
        <authorList>
            <person name="Alcaide M."/>
            <person name="Messina E."/>
            <person name="Richter M."/>
            <person name="Bargiela R."/>
            <person name="Peplies J."/>
            <person name="Huws S.A."/>
            <person name="Newbold C.J."/>
            <person name="Golyshin P.N."/>
            <person name="Simon M.A."/>
            <person name="Lopez G."/>
            <person name="Yakimov M.M."/>
            <person name="Ferrer M."/>
        </authorList>
    </citation>
    <scope>NUCLEOTIDE SEQUENCE</scope>
</reference>
<feature type="domain" description="PPM-type phosphatase" evidence="1">
    <location>
        <begin position="14"/>
        <end position="170"/>
    </location>
</feature>